<dbReference type="EMBL" id="CP001276">
    <property type="protein sequence ID" value="ACM06432.1"/>
    <property type="molecule type" value="Genomic_DNA"/>
</dbReference>
<evidence type="ECO:0000313" key="2">
    <source>
        <dbReference type="Proteomes" id="UP000000447"/>
    </source>
</evidence>
<dbReference type="eggNOG" id="COG1977">
    <property type="taxonomic scope" value="Bacteria"/>
</dbReference>
<dbReference type="AlphaFoldDB" id="B9L4E6"/>
<dbReference type="Gene3D" id="3.10.20.30">
    <property type="match status" value="1"/>
</dbReference>
<reference evidence="1 2" key="1">
    <citation type="journal article" date="2009" name="PLoS ONE">
        <title>Complete genome sequence of the aerobic CO-oxidizing thermophile Thermomicrobium roseum.</title>
        <authorList>
            <person name="Wu D."/>
            <person name="Raymond J."/>
            <person name="Wu M."/>
            <person name="Chatterji S."/>
            <person name="Ren Q."/>
            <person name="Graham J.E."/>
            <person name="Bryant D.A."/>
            <person name="Robb F."/>
            <person name="Colman A."/>
            <person name="Tallon L.J."/>
            <person name="Badger J.H."/>
            <person name="Madupu R."/>
            <person name="Ward N.L."/>
            <person name="Eisen J.A."/>
        </authorList>
    </citation>
    <scope>NUCLEOTIDE SEQUENCE [LARGE SCALE GENOMIC DNA]</scope>
    <source>
        <strain evidence="2">ATCC 27502 / DSM 5159 / P-2</strain>
        <plasmid evidence="1">unnamed</plasmid>
    </source>
</reference>
<dbReference type="HOGENOM" id="CLU_1668589_0_0_0"/>
<accession>B9L4E6</accession>
<evidence type="ECO:0000313" key="1">
    <source>
        <dbReference type="EMBL" id="ACM06432.1"/>
    </source>
</evidence>
<protein>
    <submittedName>
        <fullName evidence="1">Uncharacterized protein</fullName>
    </submittedName>
</protein>
<keyword evidence="2" id="KW-1185">Reference proteome</keyword>
<organism evidence="1 2">
    <name type="scientific">Thermomicrobium roseum (strain ATCC 27502 / DSM 5159 / P-2)</name>
    <dbReference type="NCBI Taxonomy" id="309801"/>
    <lineage>
        <taxon>Bacteria</taxon>
        <taxon>Pseudomonadati</taxon>
        <taxon>Thermomicrobiota</taxon>
        <taxon>Thermomicrobia</taxon>
        <taxon>Thermomicrobiales</taxon>
        <taxon>Thermomicrobiaceae</taxon>
        <taxon>Thermomicrobium</taxon>
    </lineage>
</organism>
<geneLocation type="plasmid" evidence="2">
    <name>Tros</name>
</geneLocation>
<dbReference type="Proteomes" id="UP000000447">
    <property type="component" value="Plasmid unnamed"/>
</dbReference>
<sequence length="158" mass="16828">MTSELFVPAKPFGRGHRRTIVTSFPWGRTTLARHSSDELGLLATGRSRVHTSSVTGHEDRSDVSTMTRETTCHRVELYGLPAVIAGQRTLEVAGTTLAELASALVVACPRLAGPVIDPATGWLNRGYVFVVDGRFTRDPATALESASEILLVAAQAGG</sequence>
<dbReference type="KEGG" id="tro:trd_A0660"/>
<dbReference type="SUPFAM" id="SSF54285">
    <property type="entry name" value="MoaD/ThiS"/>
    <property type="match status" value="1"/>
</dbReference>
<dbReference type="InterPro" id="IPR016155">
    <property type="entry name" value="Mopterin_synth/thiamin_S_b"/>
</dbReference>
<dbReference type="InterPro" id="IPR012675">
    <property type="entry name" value="Beta-grasp_dom_sf"/>
</dbReference>
<gene>
    <name evidence="1" type="ordered locus">trd_A0660</name>
</gene>
<proteinExistence type="predicted"/>
<keyword evidence="1" id="KW-0614">Plasmid</keyword>
<name>B9L4E6_THERP</name>